<evidence type="ECO:0000259" key="11">
    <source>
        <dbReference type="Pfam" id="PF00591"/>
    </source>
</evidence>
<feature type="binding site" evidence="9">
    <location>
        <position position="187"/>
    </location>
    <ligand>
        <name>5-phospho-alpha-D-ribose 1-diphosphate</name>
        <dbReference type="ChEBI" id="CHEBI:58017"/>
    </ligand>
</feature>
<feature type="binding site" evidence="9">
    <location>
        <position position="147"/>
    </location>
    <ligand>
        <name>5-phospho-alpha-D-ribose 1-diphosphate</name>
        <dbReference type="ChEBI" id="CHEBI:58017"/>
    </ligand>
</feature>
<organism evidence="13 14">
    <name type="scientific">Polyangium spumosum</name>
    <dbReference type="NCBI Taxonomy" id="889282"/>
    <lineage>
        <taxon>Bacteria</taxon>
        <taxon>Pseudomonadati</taxon>
        <taxon>Myxococcota</taxon>
        <taxon>Polyangia</taxon>
        <taxon>Polyangiales</taxon>
        <taxon>Polyangiaceae</taxon>
        <taxon>Polyangium</taxon>
    </lineage>
</organism>
<comment type="cofactor">
    <cofactor evidence="9">
        <name>Mg(2+)</name>
        <dbReference type="ChEBI" id="CHEBI:18420"/>
    </cofactor>
    <text evidence="9">Binds 2 magnesium ions per monomer.</text>
</comment>
<comment type="caution">
    <text evidence="9">Lacks conserved residue(s) required for the propagation of feature annotation.</text>
</comment>
<evidence type="ECO:0000256" key="7">
    <source>
        <dbReference type="ARBA" id="ARBA00052328"/>
    </source>
</evidence>
<feature type="region of interest" description="Disordered" evidence="10">
    <location>
        <begin position="1"/>
        <end position="65"/>
    </location>
</feature>
<dbReference type="InterPro" id="IPR036320">
    <property type="entry name" value="Glycosyl_Trfase_fam3_N_dom_sf"/>
</dbReference>
<keyword evidence="3 9" id="KW-0328">Glycosyltransferase</keyword>
<dbReference type="AlphaFoldDB" id="A0A6N7PI74"/>
<dbReference type="HAMAP" id="MF_00211">
    <property type="entry name" value="TrpD"/>
    <property type="match status" value="1"/>
</dbReference>
<gene>
    <name evidence="9 13" type="primary">trpD</name>
    <name evidence="13" type="ORF">GF068_07765</name>
</gene>
<feature type="binding site" evidence="9">
    <location>
        <begin position="175"/>
        <end position="183"/>
    </location>
    <ligand>
        <name>5-phospho-alpha-D-ribose 1-diphosphate</name>
        <dbReference type="ChEBI" id="CHEBI:58017"/>
    </ligand>
</feature>
<proteinExistence type="inferred from homology"/>
<evidence type="ECO:0000313" key="14">
    <source>
        <dbReference type="Proteomes" id="UP000440224"/>
    </source>
</evidence>
<feature type="compositionally biased region" description="Basic and acidic residues" evidence="10">
    <location>
        <begin position="1"/>
        <end position="30"/>
    </location>
</feature>
<name>A0A6N7PI74_9BACT</name>
<dbReference type="Proteomes" id="UP000440224">
    <property type="component" value="Unassembled WGS sequence"/>
</dbReference>
<dbReference type="InterPro" id="IPR017459">
    <property type="entry name" value="Glycosyl_Trfase_fam3_N_dom"/>
</dbReference>
<evidence type="ECO:0000256" key="10">
    <source>
        <dbReference type="SAM" id="MobiDB-lite"/>
    </source>
</evidence>
<evidence type="ECO:0000256" key="2">
    <source>
        <dbReference type="ARBA" id="ARBA00022605"/>
    </source>
</evidence>
<sequence length="416" mass="43417">MDDGGRDHGPAPRAPADRGRAVPPRVDPHHAWHGPAPQLARSREGARPHAEGRSPRGSGPVSAQAASFPHVFEQIARDERALPRALVRRSFDAILAGAWTPVQVAGFVVALRLRGEDASTIAAAAEAMRAVMVRVDHGLTAVLDTCGTGGDGLGTLNVSTAAALVCAAAGAPVAKHGNRSVSSRSGSADVLEALGVPIDVPPERQAEVLREARLAFLFAPAHHPAMRHGAPVRRELAIRTIFNALGPLSNPASATHQLLGTYDHALRPVFAATLCELGLRRAWVVRGEDGLDEVSPFGPTRVTELARGSLREIVVRPESFGLPVSPPGAIQGGSAAENAEVILSVLRGEPHPARCAIVLNAAAALAVFRELDDPREWPDLAAEAAGALDSGAAIERLEALREAASRAREEGEGGAP</sequence>
<keyword evidence="5 9" id="KW-0822">Tryptophan biosynthesis</keyword>
<evidence type="ECO:0000256" key="5">
    <source>
        <dbReference type="ARBA" id="ARBA00022822"/>
    </source>
</evidence>
<dbReference type="UniPathway" id="UPA00035">
    <property type="reaction ID" value="UER00041"/>
</dbReference>
<feature type="binding site" evidence="9">
    <location>
        <begin position="150"/>
        <end position="151"/>
    </location>
    <ligand>
        <name>5-phospho-alpha-D-ribose 1-diphosphate</name>
        <dbReference type="ChEBI" id="CHEBI:58017"/>
    </ligand>
</feature>
<keyword evidence="9" id="KW-0460">Magnesium</keyword>
<comment type="similarity">
    <text evidence="9">Belongs to the anthranilate phosphoribosyltransferase family.</text>
</comment>
<dbReference type="InterPro" id="IPR005940">
    <property type="entry name" value="Anthranilate_Pribosyl_Tfrase"/>
</dbReference>
<feature type="binding site" evidence="9">
    <location>
        <position position="233"/>
    </location>
    <ligand>
        <name>anthranilate</name>
        <dbReference type="ChEBI" id="CHEBI:16567"/>
        <label>2</label>
    </ligand>
</feature>
<feature type="binding site" evidence="9">
    <location>
        <position position="147"/>
    </location>
    <ligand>
        <name>anthranilate</name>
        <dbReference type="ChEBI" id="CHEBI:16567"/>
        <label>1</label>
    </ligand>
</feature>
<feature type="binding site" evidence="9">
    <location>
        <begin position="157"/>
        <end position="160"/>
    </location>
    <ligand>
        <name>5-phospho-alpha-D-ribose 1-diphosphate</name>
        <dbReference type="ChEBI" id="CHEBI:58017"/>
    </ligand>
</feature>
<dbReference type="SUPFAM" id="SSF47648">
    <property type="entry name" value="Nucleoside phosphorylase/phosphoribosyltransferase N-terminal domain"/>
    <property type="match status" value="1"/>
</dbReference>
<dbReference type="EMBL" id="WJIE01000002">
    <property type="protein sequence ID" value="MRG91822.1"/>
    <property type="molecule type" value="Genomic_DNA"/>
</dbReference>
<dbReference type="NCBIfam" id="TIGR01245">
    <property type="entry name" value="trpD"/>
    <property type="match status" value="1"/>
</dbReference>
<accession>A0A6N7PI74</accession>
<comment type="similarity">
    <text evidence="8">In the C-terminal section; belongs to the anthranilate phosphoribosyltransferase family.</text>
</comment>
<evidence type="ECO:0000313" key="13">
    <source>
        <dbReference type="EMBL" id="MRG91822.1"/>
    </source>
</evidence>
<evidence type="ECO:0000256" key="6">
    <source>
        <dbReference type="ARBA" id="ARBA00023141"/>
    </source>
</evidence>
<dbReference type="GO" id="GO:0000287">
    <property type="term" value="F:magnesium ion binding"/>
    <property type="evidence" value="ECO:0007669"/>
    <property type="project" value="UniProtKB-UniRule"/>
</dbReference>
<feature type="binding site" evidence="9">
    <location>
        <position position="155"/>
    </location>
    <ligand>
        <name>5-phospho-alpha-D-ribose 1-diphosphate</name>
        <dbReference type="ChEBI" id="CHEBI:58017"/>
    </ligand>
</feature>
<feature type="domain" description="Glycosyl transferase family 3" evidence="11">
    <location>
        <begin position="141"/>
        <end position="393"/>
    </location>
</feature>
<feature type="binding site" evidence="9">
    <location>
        <position position="293"/>
    </location>
    <ligand>
        <name>Mg(2+)</name>
        <dbReference type="ChEBI" id="CHEBI:18420"/>
        <label>2</label>
    </ligand>
</feature>
<evidence type="ECO:0000259" key="12">
    <source>
        <dbReference type="Pfam" id="PF02885"/>
    </source>
</evidence>
<dbReference type="GO" id="GO:0004048">
    <property type="term" value="F:anthranilate phosphoribosyltransferase activity"/>
    <property type="evidence" value="ECO:0007669"/>
    <property type="project" value="UniProtKB-UniRule"/>
</dbReference>
<keyword evidence="9" id="KW-0479">Metal-binding</keyword>
<dbReference type="Gene3D" id="3.40.1030.10">
    <property type="entry name" value="Nucleoside phosphorylase/phosphoribosyltransferase catalytic domain"/>
    <property type="match status" value="1"/>
</dbReference>
<dbReference type="Pfam" id="PF02885">
    <property type="entry name" value="Glycos_trans_3N"/>
    <property type="match status" value="1"/>
</dbReference>
<keyword evidence="14" id="KW-1185">Reference proteome</keyword>
<feature type="binding site" evidence="9">
    <location>
        <position position="178"/>
    </location>
    <ligand>
        <name>anthranilate</name>
        <dbReference type="ChEBI" id="CHEBI:16567"/>
        <label>1</label>
    </ligand>
</feature>
<evidence type="ECO:0000256" key="1">
    <source>
        <dbReference type="ARBA" id="ARBA00004907"/>
    </source>
</evidence>
<dbReference type="InterPro" id="IPR035902">
    <property type="entry name" value="Nuc_phospho_transferase"/>
</dbReference>
<keyword evidence="6 9" id="KW-0057">Aromatic amino acid biosynthesis</keyword>
<feature type="binding site" evidence="9">
    <location>
        <position position="159"/>
    </location>
    <ligand>
        <name>Mg(2+)</name>
        <dbReference type="ChEBI" id="CHEBI:18420"/>
        <label>1</label>
    </ligand>
</feature>
<dbReference type="OrthoDB" id="9806430at2"/>
<comment type="function">
    <text evidence="9">Catalyzes the transfer of the phosphoribosyl group of 5-phosphorylribose-1-pyrophosphate (PRPP) to anthranilate to yield N-(5'-phosphoribosyl)-anthranilate (PRA).</text>
</comment>
<reference evidence="13 14" key="1">
    <citation type="submission" date="2019-10" db="EMBL/GenBank/DDBJ databases">
        <title>A soil myxobacterium in the family Polyangiaceae.</title>
        <authorList>
            <person name="Li Y."/>
            <person name="Wang J."/>
        </authorList>
    </citation>
    <scope>NUCLEOTIDE SEQUENCE [LARGE SCALE GENOMIC DNA]</scope>
    <source>
        <strain evidence="13 14">DSM 14734</strain>
    </source>
</reference>
<keyword evidence="2 9" id="KW-0028">Amino-acid biosynthesis</keyword>
<keyword evidence="4 9" id="KW-0808">Transferase</keyword>
<comment type="catalytic activity">
    <reaction evidence="7 9">
        <text>N-(5-phospho-beta-D-ribosyl)anthranilate + diphosphate = 5-phospho-alpha-D-ribose 1-diphosphate + anthranilate</text>
        <dbReference type="Rhea" id="RHEA:11768"/>
        <dbReference type="ChEBI" id="CHEBI:16567"/>
        <dbReference type="ChEBI" id="CHEBI:18277"/>
        <dbReference type="ChEBI" id="CHEBI:33019"/>
        <dbReference type="ChEBI" id="CHEBI:58017"/>
        <dbReference type="EC" id="2.4.2.18"/>
    </reaction>
</comment>
<dbReference type="Gene3D" id="1.20.970.10">
    <property type="entry name" value="Transferase, Pyrimidine Nucleoside Phosphorylase, Chain C"/>
    <property type="match status" value="1"/>
</dbReference>
<dbReference type="InterPro" id="IPR000312">
    <property type="entry name" value="Glycosyl_Trfase_fam3"/>
</dbReference>
<comment type="caution">
    <text evidence="13">The sequence shown here is derived from an EMBL/GenBank/DDBJ whole genome shotgun (WGS) entry which is preliminary data.</text>
</comment>
<dbReference type="GO" id="GO:0000162">
    <property type="term" value="P:L-tryptophan biosynthetic process"/>
    <property type="evidence" value="ECO:0007669"/>
    <property type="project" value="UniProtKB-UniRule"/>
</dbReference>
<dbReference type="SUPFAM" id="SSF52418">
    <property type="entry name" value="Nucleoside phosphorylase/phosphoribosyltransferase catalytic domain"/>
    <property type="match status" value="1"/>
</dbReference>
<evidence type="ECO:0000256" key="4">
    <source>
        <dbReference type="ARBA" id="ARBA00022679"/>
    </source>
</evidence>
<dbReference type="Pfam" id="PF00591">
    <property type="entry name" value="Glycos_transf_3"/>
    <property type="match status" value="1"/>
</dbReference>
<comment type="pathway">
    <text evidence="1 9">Amino-acid biosynthesis; L-tryptophan biosynthesis; L-tryptophan from chorismate: step 2/5.</text>
</comment>
<feature type="binding site" evidence="9">
    <location>
        <position position="292"/>
    </location>
    <ligand>
        <name>Mg(2+)</name>
        <dbReference type="ChEBI" id="CHEBI:18420"/>
        <label>2</label>
    </ligand>
</feature>
<comment type="subunit">
    <text evidence="9">Homodimer.</text>
</comment>
<evidence type="ECO:0000256" key="3">
    <source>
        <dbReference type="ARBA" id="ARBA00022676"/>
    </source>
</evidence>
<dbReference type="GO" id="GO:0005829">
    <property type="term" value="C:cytosol"/>
    <property type="evidence" value="ECO:0007669"/>
    <property type="project" value="TreeGrafter"/>
</dbReference>
<dbReference type="PANTHER" id="PTHR43285">
    <property type="entry name" value="ANTHRANILATE PHOSPHORIBOSYLTRANSFERASE"/>
    <property type="match status" value="1"/>
</dbReference>
<protein>
    <recommendedName>
        <fullName evidence="9">Anthranilate phosphoribosyltransferase</fullName>
        <ecNumber evidence="9">2.4.2.18</ecNumber>
    </recommendedName>
</protein>
<feature type="domain" description="Glycosyl transferase family 3 N-terminal" evidence="12">
    <location>
        <begin position="77"/>
        <end position="130"/>
    </location>
</feature>
<dbReference type="PANTHER" id="PTHR43285:SF2">
    <property type="entry name" value="ANTHRANILATE PHOSPHORIBOSYLTRANSFERASE"/>
    <property type="match status" value="1"/>
</dbReference>
<dbReference type="EC" id="2.4.2.18" evidence="9"/>
<feature type="binding site" evidence="9">
    <location>
        <position position="293"/>
    </location>
    <ligand>
        <name>Mg(2+)</name>
        <dbReference type="ChEBI" id="CHEBI:18420"/>
        <label>1</label>
    </ligand>
</feature>
<evidence type="ECO:0000256" key="8">
    <source>
        <dbReference type="ARBA" id="ARBA00061188"/>
    </source>
</evidence>
<dbReference type="FunFam" id="3.40.1030.10:FF:000002">
    <property type="entry name" value="Anthranilate phosphoribosyltransferase"/>
    <property type="match status" value="1"/>
</dbReference>
<evidence type="ECO:0000256" key="9">
    <source>
        <dbReference type="HAMAP-Rule" id="MF_00211"/>
    </source>
</evidence>
<feature type="compositionally biased region" description="Basic and acidic residues" evidence="10">
    <location>
        <begin position="41"/>
        <end position="54"/>
    </location>
</feature>